<protein>
    <recommendedName>
        <fullName evidence="4">BRCT domain-containing protein</fullName>
    </recommendedName>
</protein>
<sequence>MPDDVAKSLSKMGVTVTTKATDCTHLLAAGIVRTEKFLCAIANGAHILKKEWATESAKAGKILPESNYLLKDPGNRHGVDVQQSLERARKTKLFTGKTFYVSGKSIANAIPLMKNVVAAGGGQLREAQKLTQRVIAGGPERYAISSQDDTSVWRQLGESGTPVYSVELIIAGTLKQTFDTEAARLEWTGDD</sequence>
<dbReference type="EMBL" id="QPFP01000078">
    <property type="protein sequence ID" value="TEB23405.1"/>
    <property type="molecule type" value="Genomic_DNA"/>
</dbReference>
<dbReference type="STRING" id="71717.A0A4Y7SNI7"/>
<keyword evidence="2" id="KW-0227">DNA damage</keyword>
<evidence type="ECO:0000256" key="2">
    <source>
        <dbReference type="ARBA" id="ARBA00022763"/>
    </source>
</evidence>
<dbReference type="Pfam" id="PF16770">
    <property type="entry name" value="RTT107_BRCT_5"/>
    <property type="match status" value="1"/>
</dbReference>
<dbReference type="PROSITE" id="PS50172">
    <property type="entry name" value="BRCT"/>
    <property type="match status" value="1"/>
</dbReference>
<dbReference type="InterPro" id="IPR051579">
    <property type="entry name" value="DDR_Transcriptional_Reg"/>
</dbReference>
<dbReference type="InterPro" id="IPR001357">
    <property type="entry name" value="BRCT_dom"/>
</dbReference>
<dbReference type="GO" id="GO:0006974">
    <property type="term" value="P:DNA damage response"/>
    <property type="evidence" value="ECO:0007669"/>
    <property type="project" value="UniProtKB-KW"/>
</dbReference>
<dbReference type="InterPro" id="IPR036420">
    <property type="entry name" value="BRCT_dom_sf"/>
</dbReference>
<evidence type="ECO:0000259" key="4">
    <source>
        <dbReference type="PROSITE" id="PS50172"/>
    </source>
</evidence>
<evidence type="ECO:0000256" key="1">
    <source>
        <dbReference type="ARBA" id="ARBA00004123"/>
    </source>
</evidence>
<feature type="domain" description="BRCT" evidence="4">
    <location>
        <begin position="1"/>
        <end position="70"/>
    </location>
</feature>
<evidence type="ECO:0000256" key="3">
    <source>
        <dbReference type="ARBA" id="ARBA00023242"/>
    </source>
</evidence>
<accession>A0A4Y7SNI7</accession>
<dbReference type="Gene3D" id="3.40.50.10190">
    <property type="entry name" value="BRCT domain"/>
    <property type="match status" value="2"/>
</dbReference>
<dbReference type="CDD" id="cd18432">
    <property type="entry name" value="BRCT_PAXIP1_rpt6_like"/>
    <property type="match status" value="1"/>
</dbReference>
<keyword evidence="6" id="KW-1185">Reference proteome</keyword>
<proteinExistence type="predicted"/>
<comment type="caution">
    <text evidence="5">The sequence shown here is derived from an EMBL/GenBank/DDBJ whole genome shotgun (WGS) entry which is preliminary data.</text>
</comment>
<dbReference type="PANTHER" id="PTHR23196:SF1">
    <property type="entry name" value="PAX-INTERACTING PROTEIN 1"/>
    <property type="match status" value="1"/>
</dbReference>
<dbReference type="Proteomes" id="UP000298030">
    <property type="component" value="Unassembled WGS sequence"/>
</dbReference>
<organism evidence="5 6">
    <name type="scientific">Coprinellus micaceus</name>
    <name type="common">Glistening ink-cap mushroom</name>
    <name type="synonym">Coprinus micaceus</name>
    <dbReference type="NCBI Taxonomy" id="71717"/>
    <lineage>
        <taxon>Eukaryota</taxon>
        <taxon>Fungi</taxon>
        <taxon>Dikarya</taxon>
        <taxon>Basidiomycota</taxon>
        <taxon>Agaricomycotina</taxon>
        <taxon>Agaricomycetes</taxon>
        <taxon>Agaricomycetidae</taxon>
        <taxon>Agaricales</taxon>
        <taxon>Agaricineae</taxon>
        <taxon>Psathyrellaceae</taxon>
        <taxon>Coprinellus</taxon>
    </lineage>
</organism>
<evidence type="ECO:0000313" key="6">
    <source>
        <dbReference type="Proteomes" id="UP000298030"/>
    </source>
</evidence>
<dbReference type="OrthoDB" id="342264at2759"/>
<name>A0A4Y7SNI7_COPMI</name>
<dbReference type="PANTHER" id="PTHR23196">
    <property type="entry name" value="PAX TRANSCRIPTION ACTIVATION DOMAIN INTERACTING PROTEIN"/>
    <property type="match status" value="1"/>
</dbReference>
<comment type="subcellular location">
    <subcellularLocation>
        <location evidence="1">Nucleus</location>
    </subcellularLocation>
</comment>
<dbReference type="Pfam" id="PF16589">
    <property type="entry name" value="BRCT_2"/>
    <property type="match status" value="1"/>
</dbReference>
<dbReference type="GO" id="GO:0005634">
    <property type="term" value="C:nucleus"/>
    <property type="evidence" value="ECO:0007669"/>
    <property type="project" value="UniProtKB-SubCell"/>
</dbReference>
<dbReference type="SUPFAM" id="SSF52113">
    <property type="entry name" value="BRCT domain"/>
    <property type="match status" value="1"/>
</dbReference>
<evidence type="ECO:0000313" key="5">
    <source>
        <dbReference type="EMBL" id="TEB23405.1"/>
    </source>
</evidence>
<dbReference type="AlphaFoldDB" id="A0A4Y7SNI7"/>
<keyword evidence="3" id="KW-0539">Nucleus</keyword>
<gene>
    <name evidence="5" type="ORF">FA13DRAFT_1412967</name>
</gene>
<reference evidence="5 6" key="1">
    <citation type="journal article" date="2019" name="Nat. Ecol. Evol.">
        <title>Megaphylogeny resolves global patterns of mushroom evolution.</title>
        <authorList>
            <person name="Varga T."/>
            <person name="Krizsan K."/>
            <person name="Foldi C."/>
            <person name="Dima B."/>
            <person name="Sanchez-Garcia M."/>
            <person name="Sanchez-Ramirez S."/>
            <person name="Szollosi G.J."/>
            <person name="Szarkandi J.G."/>
            <person name="Papp V."/>
            <person name="Albert L."/>
            <person name="Andreopoulos W."/>
            <person name="Angelini C."/>
            <person name="Antonin V."/>
            <person name="Barry K.W."/>
            <person name="Bougher N.L."/>
            <person name="Buchanan P."/>
            <person name="Buyck B."/>
            <person name="Bense V."/>
            <person name="Catcheside P."/>
            <person name="Chovatia M."/>
            <person name="Cooper J."/>
            <person name="Damon W."/>
            <person name="Desjardin D."/>
            <person name="Finy P."/>
            <person name="Geml J."/>
            <person name="Haridas S."/>
            <person name="Hughes K."/>
            <person name="Justo A."/>
            <person name="Karasinski D."/>
            <person name="Kautmanova I."/>
            <person name="Kiss B."/>
            <person name="Kocsube S."/>
            <person name="Kotiranta H."/>
            <person name="LaButti K.M."/>
            <person name="Lechner B.E."/>
            <person name="Liimatainen K."/>
            <person name="Lipzen A."/>
            <person name="Lukacs Z."/>
            <person name="Mihaltcheva S."/>
            <person name="Morgado L.N."/>
            <person name="Niskanen T."/>
            <person name="Noordeloos M.E."/>
            <person name="Ohm R.A."/>
            <person name="Ortiz-Santana B."/>
            <person name="Ovrebo C."/>
            <person name="Racz N."/>
            <person name="Riley R."/>
            <person name="Savchenko A."/>
            <person name="Shiryaev A."/>
            <person name="Soop K."/>
            <person name="Spirin V."/>
            <person name="Szebenyi C."/>
            <person name="Tomsovsky M."/>
            <person name="Tulloss R.E."/>
            <person name="Uehling J."/>
            <person name="Grigoriev I.V."/>
            <person name="Vagvolgyi C."/>
            <person name="Papp T."/>
            <person name="Martin F.M."/>
            <person name="Miettinen O."/>
            <person name="Hibbett D.S."/>
            <person name="Nagy L.G."/>
        </authorList>
    </citation>
    <scope>NUCLEOTIDE SEQUENCE [LARGE SCALE GENOMIC DNA]</scope>
    <source>
        <strain evidence="5 6">FP101781</strain>
    </source>
</reference>